<dbReference type="SUPFAM" id="SSF53756">
    <property type="entry name" value="UDP-Glycosyltransferase/glycogen phosphorylase"/>
    <property type="match status" value="1"/>
</dbReference>
<evidence type="ECO:0000259" key="1">
    <source>
        <dbReference type="Pfam" id="PF00534"/>
    </source>
</evidence>
<dbReference type="AlphaFoldDB" id="A0A858BQR1"/>
<evidence type="ECO:0000313" key="3">
    <source>
        <dbReference type="EMBL" id="QIB68163.1"/>
    </source>
</evidence>
<protein>
    <submittedName>
        <fullName evidence="3">Glycosyltransferase family 4 protein</fullName>
    </submittedName>
</protein>
<sequence>MLAKKSLKGQRMRLVCKILNSWQHFGIVALFAKAWEKFAIDKYRFRTNLQRVVPTFPDRKHKTAIEKPLVQEDKGLSICYLIHYFFPDKQGGTERFVLNLAKEQQKIGNQVRVITLGKRTLKQYSNKIQSLYWEDFVFDGVPVTQIRYKRAPRGLYYDTICDDEPNMMAFAESFFYENKVDVIHVAYPQPFSSFLTVCKQKNIPYIVTLTDFNILCHYATMVAKNGEFCDGSQCGTKCERYCHTYGLLDSKRRYMLAKELLSNAGYLTVPSEFVAKIIEHEFQNISVEVIPHGISESFVVKNQRTNTKKFMYAGTLSDLKGVELLIKAFLRLSDKDISLHIYGEGEPTYVNTLKRLAKSDKRILFHGSISANEISRAYQEADCVIVPSIWFETYNFVLREALACGNLVVVSNIGAMPEAVSASQNGFVFNAGDEASLHDALQRAKRFKWQQYQPSQFPKIADEATKYNSIYYYLMDGRIQHAQD</sequence>
<organism evidence="3 4">
    <name type="scientific">Aminipila butyrica</name>
    <dbReference type="NCBI Taxonomy" id="433296"/>
    <lineage>
        <taxon>Bacteria</taxon>
        <taxon>Bacillati</taxon>
        <taxon>Bacillota</taxon>
        <taxon>Clostridia</taxon>
        <taxon>Peptostreptococcales</taxon>
        <taxon>Anaerovoracaceae</taxon>
        <taxon>Aminipila</taxon>
    </lineage>
</organism>
<dbReference type="InterPro" id="IPR028098">
    <property type="entry name" value="Glyco_trans_4-like_N"/>
</dbReference>
<feature type="domain" description="Glycosyl transferase family 1" evidence="1">
    <location>
        <begin position="298"/>
        <end position="444"/>
    </location>
</feature>
<dbReference type="KEGG" id="abut:Ami103574_02040"/>
<dbReference type="InterPro" id="IPR001296">
    <property type="entry name" value="Glyco_trans_1"/>
</dbReference>
<evidence type="ECO:0000313" key="4">
    <source>
        <dbReference type="Proteomes" id="UP000466848"/>
    </source>
</evidence>
<dbReference type="Proteomes" id="UP000466848">
    <property type="component" value="Chromosome"/>
</dbReference>
<dbReference type="EMBL" id="CP048649">
    <property type="protein sequence ID" value="QIB68163.1"/>
    <property type="molecule type" value="Genomic_DNA"/>
</dbReference>
<dbReference type="PANTHER" id="PTHR45947:SF3">
    <property type="entry name" value="SULFOQUINOVOSYL TRANSFERASE SQD2"/>
    <property type="match status" value="1"/>
</dbReference>
<proteinExistence type="predicted"/>
<keyword evidence="4" id="KW-1185">Reference proteome</keyword>
<dbReference type="Gene3D" id="3.40.50.2000">
    <property type="entry name" value="Glycogen Phosphorylase B"/>
    <property type="match status" value="2"/>
</dbReference>
<dbReference type="Pfam" id="PF00534">
    <property type="entry name" value="Glycos_transf_1"/>
    <property type="match status" value="1"/>
</dbReference>
<dbReference type="PANTHER" id="PTHR45947">
    <property type="entry name" value="SULFOQUINOVOSYL TRANSFERASE SQD2"/>
    <property type="match status" value="1"/>
</dbReference>
<evidence type="ECO:0000259" key="2">
    <source>
        <dbReference type="Pfam" id="PF13439"/>
    </source>
</evidence>
<dbReference type="RefSeq" id="WP_163065083.1">
    <property type="nucleotide sequence ID" value="NZ_CP048649.1"/>
</dbReference>
<accession>A0A858BQR1</accession>
<keyword evidence="3" id="KW-0808">Transferase</keyword>
<dbReference type="Pfam" id="PF13439">
    <property type="entry name" value="Glyco_transf_4"/>
    <property type="match status" value="1"/>
</dbReference>
<feature type="domain" description="Glycosyltransferase subfamily 4-like N-terminal" evidence="2">
    <location>
        <begin position="91"/>
        <end position="295"/>
    </location>
</feature>
<dbReference type="InterPro" id="IPR050194">
    <property type="entry name" value="Glycosyltransferase_grp1"/>
</dbReference>
<name>A0A858BQR1_9FIRM</name>
<dbReference type="GO" id="GO:0016757">
    <property type="term" value="F:glycosyltransferase activity"/>
    <property type="evidence" value="ECO:0007669"/>
    <property type="project" value="InterPro"/>
</dbReference>
<reference evidence="3 4" key="1">
    <citation type="submission" date="2020-02" db="EMBL/GenBank/DDBJ databases">
        <authorList>
            <person name="Kim Y.B."/>
            <person name="Roh S.W."/>
        </authorList>
    </citation>
    <scope>NUCLEOTIDE SEQUENCE [LARGE SCALE GENOMIC DNA]</scope>
    <source>
        <strain evidence="3 4">DSM 103574</strain>
    </source>
</reference>
<gene>
    <name evidence="3" type="ORF">Ami103574_02040</name>
</gene>